<feature type="binding site" evidence="4">
    <location>
        <position position="450"/>
    </location>
    <ligand>
        <name>AMP</name>
        <dbReference type="ChEBI" id="CHEBI:456215"/>
    </ligand>
</feature>
<feature type="binding site" evidence="5">
    <location>
        <position position="230"/>
    </location>
    <ligand>
        <name>Zn(2+)</name>
        <dbReference type="ChEBI" id="CHEBI:29105"/>
        <label>1</label>
    </ligand>
</feature>
<feature type="domain" description="PDEase" evidence="8">
    <location>
        <begin position="137"/>
        <end position="493"/>
    </location>
</feature>
<evidence type="ECO:0000256" key="7">
    <source>
        <dbReference type="SAM" id="MobiDB-lite"/>
    </source>
</evidence>
<dbReference type="InterPro" id="IPR036971">
    <property type="entry name" value="PDEase_catalytic_dom_sf"/>
</dbReference>
<feature type="binding site" evidence="5">
    <location>
        <position position="397"/>
    </location>
    <ligand>
        <name>Zn(2+)</name>
        <dbReference type="ChEBI" id="CHEBI:29105"/>
        <label>1</label>
    </ligand>
</feature>
<evidence type="ECO:0000256" key="6">
    <source>
        <dbReference type="RuleBase" id="RU363067"/>
    </source>
</evidence>
<dbReference type="SMART" id="SM00471">
    <property type="entry name" value="HDc"/>
    <property type="match status" value="1"/>
</dbReference>
<dbReference type="EMBL" id="CAJNJA010012797">
    <property type="protein sequence ID" value="CAE7305097.1"/>
    <property type="molecule type" value="Genomic_DNA"/>
</dbReference>
<dbReference type="Pfam" id="PF00233">
    <property type="entry name" value="PDEase_I"/>
    <property type="match status" value="1"/>
</dbReference>
<dbReference type="AlphaFoldDB" id="A0A812NS69"/>
<comment type="cofactor">
    <cofactor evidence="6">
        <name>a divalent metal cation</name>
        <dbReference type="ChEBI" id="CHEBI:60240"/>
    </cofactor>
    <text evidence="6">Binds 2 divalent metal cations per subunit. Site 1 may preferentially bind zinc ions, while site 2 has a preference for magnesium and/or manganese ions.</text>
</comment>
<feature type="active site" description="Proton donor" evidence="3">
    <location>
        <position position="226"/>
    </location>
</feature>
<feature type="region of interest" description="Disordered" evidence="7">
    <location>
        <begin position="1"/>
        <end position="25"/>
    </location>
</feature>
<sequence>MSLGYSGDSPPPSPSRREAAAAAKKHKGGVERLMLSVRAKIGDALDIDGLPKEAAQLLAEAEALLRKGEQELAKPRLERIVAGIDAEDMFHGADEHARRSLLHTYTDLDPEAAAGHQATSPSRRAADMITSPKASAKQALHAEAVAKLLEKAGHFDFDAIAFAALPEVEGKPLTTLGTYLLSSCGYISGLEDNGWLDCPRGATFEGRVARFLREIDRRYLSKAIYHSSVHATDVMATTCWLLRQPYFMQRTSLLDYTVSVIAAAMHDVGHPGLNNEFQKATMSELALTYNDQSVLENFHAATAFDILTHNEDCNWFVLLSRDFRNDGSEAEPVNLQKYVRRLLITITLGTDMAKHRQHQNDCLKLAEEETGSAELPHGQAALERTELLLQNLVHAADISNPTKPRKIMLEWTKRVTQEFWAQGDEEQRLGLPISPMCNRTAEQGRIPQGQINFINFVVQPYFSCIARLCPGVGEAMESLAANKAFWEEKSREGASFDELFPAVTM</sequence>
<dbReference type="PANTHER" id="PTHR11347">
    <property type="entry name" value="CYCLIC NUCLEOTIDE PHOSPHODIESTERASE"/>
    <property type="match status" value="1"/>
</dbReference>
<keyword evidence="2 6" id="KW-0378">Hydrolase</keyword>
<keyword evidence="1 5" id="KW-0479">Metal-binding</keyword>
<comment type="similarity">
    <text evidence="6">Belongs to the cyclic nucleotide phosphodiesterase family.</text>
</comment>
<dbReference type="Gene3D" id="1.10.1300.10">
    <property type="entry name" value="3'5'-cyclic nucleotide phosphodiesterase, catalytic domain"/>
    <property type="match status" value="1"/>
</dbReference>
<comment type="caution">
    <text evidence="9">The sequence shown here is derived from an EMBL/GenBank/DDBJ whole genome shotgun (WGS) entry which is preliminary data.</text>
</comment>
<dbReference type="PROSITE" id="PS00126">
    <property type="entry name" value="PDEASE_I_1"/>
    <property type="match status" value="1"/>
</dbReference>
<evidence type="ECO:0000259" key="8">
    <source>
        <dbReference type="PROSITE" id="PS51845"/>
    </source>
</evidence>
<gene>
    <name evidence="9" type="primary">PDE4D</name>
    <name evidence="9" type="ORF">SNEC2469_LOCUS7557</name>
</gene>
<keyword evidence="10" id="KW-1185">Reference proteome</keyword>
<dbReference type="EC" id="3.1.4.-" evidence="6"/>
<dbReference type="OrthoDB" id="342865at2759"/>
<dbReference type="SUPFAM" id="SSF109604">
    <property type="entry name" value="HD-domain/PDEase-like"/>
    <property type="match status" value="1"/>
</dbReference>
<evidence type="ECO:0000313" key="10">
    <source>
        <dbReference type="Proteomes" id="UP000601435"/>
    </source>
</evidence>
<accession>A0A812NS69</accession>
<dbReference type="InterPro" id="IPR023174">
    <property type="entry name" value="PDEase_CS"/>
</dbReference>
<feature type="binding site" evidence="4">
    <location>
        <position position="397"/>
    </location>
    <ligand>
        <name>AMP</name>
        <dbReference type="ChEBI" id="CHEBI:456215"/>
    </ligand>
</feature>
<dbReference type="InterPro" id="IPR003607">
    <property type="entry name" value="HD/PDEase_dom"/>
</dbReference>
<dbReference type="GO" id="GO:0004114">
    <property type="term" value="F:3',5'-cyclic-nucleotide phosphodiesterase activity"/>
    <property type="evidence" value="ECO:0007669"/>
    <property type="project" value="InterPro"/>
</dbReference>
<dbReference type="Proteomes" id="UP000601435">
    <property type="component" value="Unassembled WGS sequence"/>
</dbReference>
<feature type="binding site" evidence="5">
    <location>
        <position position="266"/>
    </location>
    <ligand>
        <name>Zn(2+)</name>
        <dbReference type="ChEBI" id="CHEBI:29105"/>
        <label>1</label>
    </ligand>
</feature>
<evidence type="ECO:0000256" key="2">
    <source>
        <dbReference type="ARBA" id="ARBA00022801"/>
    </source>
</evidence>
<dbReference type="PROSITE" id="PS51845">
    <property type="entry name" value="PDEASE_I_2"/>
    <property type="match status" value="1"/>
</dbReference>
<proteinExistence type="inferred from homology"/>
<evidence type="ECO:0000256" key="3">
    <source>
        <dbReference type="PIRSR" id="PIRSR623088-1"/>
    </source>
</evidence>
<feature type="binding site" evidence="5">
    <location>
        <position position="267"/>
    </location>
    <ligand>
        <name>Zn(2+)</name>
        <dbReference type="ChEBI" id="CHEBI:29105"/>
        <label>1</label>
    </ligand>
</feature>
<reference evidence="9" key="1">
    <citation type="submission" date="2021-02" db="EMBL/GenBank/DDBJ databases">
        <authorList>
            <person name="Dougan E. K."/>
            <person name="Rhodes N."/>
            <person name="Thang M."/>
            <person name="Chan C."/>
        </authorList>
    </citation>
    <scope>NUCLEOTIDE SEQUENCE</scope>
</reference>
<evidence type="ECO:0000256" key="5">
    <source>
        <dbReference type="PIRSR" id="PIRSR623088-3"/>
    </source>
</evidence>
<dbReference type="PRINTS" id="PR00387">
    <property type="entry name" value="PDIESTERASE1"/>
</dbReference>
<organism evidence="9 10">
    <name type="scientific">Symbiodinium necroappetens</name>
    <dbReference type="NCBI Taxonomy" id="1628268"/>
    <lineage>
        <taxon>Eukaryota</taxon>
        <taxon>Sar</taxon>
        <taxon>Alveolata</taxon>
        <taxon>Dinophyceae</taxon>
        <taxon>Suessiales</taxon>
        <taxon>Symbiodiniaceae</taxon>
        <taxon>Symbiodinium</taxon>
    </lineage>
</organism>
<dbReference type="GO" id="GO:0007165">
    <property type="term" value="P:signal transduction"/>
    <property type="evidence" value="ECO:0007669"/>
    <property type="project" value="InterPro"/>
</dbReference>
<evidence type="ECO:0000313" key="9">
    <source>
        <dbReference type="EMBL" id="CAE7305097.1"/>
    </source>
</evidence>
<protein>
    <recommendedName>
        <fullName evidence="6">Phosphodiesterase</fullName>
        <ecNumber evidence="6">3.1.4.-</ecNumber>
    </recommendedName>
</protein>
<dbReference type="GO" id="GO:0046872">
    <property type="term" value="F:metal ion binding"/>
    <property type="evidence" value="ECO:0007669"/>
    <property type="project" value="UniProtKB-KW"/>
</dbReference>
<feature type="binding site" evidence="4">
    <location>
        <begin position="226"/>
        <end position="230"/>
    </location>
    <ligand>
        <name>AMP</name>
        <dbReference type="ChEBI" id="CHEBI:456215"/>
    </ligand>
</feature>
<evidence type="ECO:0000256" key="1">
    <source>
        <dbReference type="ARBA" id="ARBA00022723"/>
    </source>
</evidence>
<name>A0A812NS69_9DINO</name>
<feature type="region of interest" description="Disordered" evidence="7">
    <location>
        <begin position="112"/>
        <end position="131"/>
    </location>
</feature>
<dbReference type="InterPro" id="IPR023088">
    <property type="entry name" value="PDEase"/>
</dbReference>
<evidence type="ECO:0000256" key="4">
    <source>
        <dbReference type="PIRSR" id="PIRSR623088-2"/>
    </source>
</evidence>
<feature type="binding site" evidence="4">
    <location>
        <position position="267"/>
    </location>
    <ligand>
        <name>AMP</name>
        <dbReference type="ChEBI" id="CHEBI:456215"/>
    </ligand>
</feature>
<dbReference type="InterPro" id="IPR002073">
    <property type="entry name" value="PDEase_catalytic_dom"/>
</dbReference>
<feature type="binding site" evidence="5">
    <location>
        <position position="267"/>
    </location>
    <ligand>
        <name>Zn(2+)</name>
        <dbReference type="ChEBI" id="CHEBI:29105"/>
        <label>2</label>
    </ligand>
</feature>